<organism evidence="8 9">
    <name type="scientific">Zopfia rhizophila CBS 207.26</name>
    <dbReference type="NCBI Taxonomy" id="1314779"/>
    <lineage>
        <taxon>Eukaryota</taxon>
        <taxon>Fungi</taxon>
        <taxon>Dikarya</taxon>
        <taxon>Ascomycota</taxon>
        <taxon>Pezizomycotina</taxon>
        <taxon>Dothideomycetes</taxon>
        <taxon>Dothideomycetes incertae sedis</taxon>
        <taxon>Zopfiaceae</taxon>
        <taxon>Zopfia</taxon>
    </lineage>
</organism>
<evidence type="ECO:0000313" key="8">
    <source>
        <dbReference type="EMBL" id="KAF2176471.1"/>
    </source>
</evidence>
<dbReference type="PANTHER" id="PTHR42813">
    <property type="entry name" value="ZINC-TYPE ALCOHOL DEHYDROGENASE-LIKE"/>
    <property type="match status" value="1"/>
</dbReference>
<evidence type="ECO:0000256" key="4">
    <source>
        <dbReference type="ARBA" id="ARBA00022833"/>
    </source>
</evidence>
<proteinExistence type="inferred from homology"/>
<sequence>MALNATLNITMRGAMLTGPYQVHIQDFPVPVMTSETDAIVRITTSTLCGSDLHRYHGYMGGEPPWALGHEAIGYISELGSGVSSLDIGQYVIIPDNAGTGHIDMGVGTGPRQGISFGGANGGLQAEYARVPFADMSLIPIPLTAETTNSSIEQDYLTVSDVFATGWIGLTKSGFEPGDTVAVFGAGPVGLLTAYSAMLRGASRVFSVDHVPMRLERAASIGAVPINFMESDPVQQILAYEPLGVIRAVDAVGMEAINANGTLQQDIVLSQMIELVASGGGIGQVGVYLAQPNTGLAPNAGEISPNISFPLSAFFTKGARYEAGIADPETVAGELVNLISRGAAHPGFVASASIGIEEVPEYYERLSNQGEIKVYIYFP</sequence>
<dbReference type="Proteomes" id="UP000800200">
    <property type="component" value="Unassembled WGS sequence"/>
</dbReference>
<evidence type="ECO:0000256" key="2">
    <source>
        <dbReference type="ARBA" id="ARBA00008072"/>
    </source>
</evidence>
<evidence type="ECO:0000256" key="1">
    <source>
        <dbReference type="ARBA" id="ARBA00001947"/>
    </source>
</evidence>
<evidence type="ECO:0000256" key="5">
    <source>
        <dbReference type="ARBA" id="ARBA00023002"/>
    </source>
</evidence>
<name>A0A6A6DAG9_9PEZI</name>
<dbReference type="PANTHER" id="PTHR42813:SF3">
    <property type="entry name" value="GLUTATHIONE-INDEPENDENT FORMALDEHYDE DEHYDROGENASE"/>
    <property type="match status" value="1"/>
</dbReference>
<keyword evidence="3" id="KW-0479">Metal-binding</keyword>
<reference evidence="8" key="1">
    <citation type="journal article" date="2020" name="Stud. Mycol.">
        <title>101 Dothideomycetes genomes: a test case for predicting lifestyles and emergence of pathogens.</title>
        <authorList>
            <person name="Haridas S."/>
            <person name="Albert R."/>
            <person name="Binder M."/>
            <person name="Bloem J."/>
            <person name="Labutti K."/>
            <person name="Salamov A."/>
            <person name="Andreopoulos B."/>
            <person name="Baker S."/>
            <person name="Barry K."/>
            <person name="Bills G."/>
            <person name="Bluhm B."/>
            <person name="Cannon C."/>
            <person name="Castanera R."/>
            <person name="Culley D."/>
            <person name="Daum C."/>
            <person name="Ezra D."/>
            <person name="Gonzalez J."/>
            <person name="Henrissat B."/>
            <person name="Kuo A."/>
            <person name="Liang C."/>
            <person name="Lipzen A."/>
            <person name="Lutzoni F."/>
            <person name="Magnuson J."/>
            <person name="Mondo S."/>
            <person name="Nolan M."/>
            <person name="Ohm R."/>
            <person name="Pangilinan J."/>
            <person name="Park H.-J."/>
            <person name="Ramirez L."/>
            <person name="Alfaro M."/>
            <person name="Sun H."/>
            <person name="Tritt A."/>
            <person name="Yoshinaga Y."/>
            <person name="Zwiers L.-H."/>
            <person name="Turgeon B."/>
            <person name="Goodwin S."/>
            <person name="Spatafora J."/>
            <person name="Crous P."/>
            <person name="Grigoriev I."/>
        </authorList>
    </citation>
    <scope>NUCLEOTIDE SEQUENCE</scope>
    <source>
        <strain evidence="8">CBS 207.26</strain>
    </source>
</reference>
<dbReference type="AlphaFoldDB" id="A0A6A6DAG9"/>
<dbReference type="PROSITE" id="PS00059">
    <property type="entry name" value="ADH_ZINC"/>
    <property type="match status" value="1"/>
</dbReference>
<evidence type="ECO:0000256" key="3">
    <source>
        <dbReference type="ARBA" id="ARBA00022723"/>
    </source>
</evidence>
<dbReference type="EMBL" id="ML994708">
    <property type="protein sequence ID" value="KAF2176471.1"/>
    <property type="molecule type" value="Genomic_DNA"/>
</dbReference>
<dbReference type="SUPFAM" id="SSF51735">
    <property type="entry name" value="NAD(P)-binding Rossmann-fold domains"/>
    <property type="match status" value="1"/>
</dbReference>
<accession>A0A6A6DAG9</accession>
<comment type="similarity">
    <text evidence="2">Belongs to the zinc-containing alcohol dehydrogenase family.</text>
</comment>
<dbReference type="Pfam" id="PF08240">
    <property type="entry name" value="ADH_N"/>
    <property type="match status" value="1"/>
</dbReference>
<keyword evidence="4" id="KW-0862">Zinc</keyword>
<evidence type="ECO:0000313" key="9">
    <source>
        <dbReference type="Proteomes" id="UP000800200"/>
    </source>
</evidence>
<feature type="domain" description="Alcohol dehydrogenase-like N-terminal" evidence="7">
    <location>
        <begin position="35"/>
        <end position="138"/>
    </location>
</feature>
<evidence type="ECO:0000256" key="6">
    <source>
        <dbReference type="ARBA" id="ARBA00023027"/>
    </source>
</evidence>
<evidence type="ECO:0000259" key="7">
    <source>
        <dbReference type="Pfam" id="PF08240"/>
    </source>
</evidence>
<dbReference type="GO" id="GO:0008270">
    <property type="term" value="F:zinc ion binding"/>
    <property type="evidence" value="ECO:0007669"/>
    <property type="project" value="InterPro"/>
</dbReference>
<comment type="cofactor">
    <cofactor evidence="1">
        <name>Zn(2+)</name>
        <dbReference type="ChEBI" id="CHEBI:29105"/>
    </cofactor>
</comment>
<dbReference type="InterPro" id="IPR011032">
    <property type="entry name" value="GroES-like_sf"/>
</dbReference>
<keyword evidence="9" id="KW-1185">Reference proteome</keyword>
<dbReference type="InterPro" id="IPR002328">
    <property type="entry name" value="ADH_Zn_CS"/>
</dbReference>
<gene>
    <name evidence="8" type="ORF">K469DRAFT_645645</name>
</gene>
<keyword evidence="5" id="KW-0560">Oxidoreductase</keyword>
<keyword evidence="6" id="KW-0520">NAD</keyword>
<dbReference type="Gene3D" id="3.90.180.10">
    <property type="entry name" value="Medium-chain alcohol dehydrogenases, catalytic domain"/>
    <property type="match status" value="1"/>
</dbReference>
<dbReference type="InterPro" id="IPR036291">
    <property type="entry name" value="NAD(P)-bd_dom_sf"/>
</dbReference>
<dbReference type="GO" id="GO:0016491">
    <property type="term" value="F:oxidoreductase activity"/>
    <property type="evidence" value="ECO:0007669"/>
    <property type="project" value="UniProtKB-KW"/>
</dbReference>
<dbReference type="SUPFAM" id="SSF50129">
    <property type="entry name" value="GroES-like"/>
    <property type="match status" value="1"/>
</dbReference>
<dbReference type="OrthoDB" id="3941538at2759"/>
<protein>
    <submittedName>
        <fullName evidence="8">Alcohol dehydrogenase</fullName>
    </submittedName>
</protein>
<dbReference type="InterPro" id="IPR013154">
    <property type="entry name" value="ADH-like_N"/>
</dbReference>
<dbReference type="Gene3D" id="3.40.50.720">
    <property type="entry name" value="NAD(P)-binding Rossmann-like Domain"/>
    <property type="match status" value="1"/>
</dbReference>